<evidence type="ECO:0000256" key="2">
    <source>
        <dbReference type="SAM" id="SignalP"/>
    </source>
</evidence>
<feature type="transmembrane region" description="Helical" evidence="1">
    <location>
        <begin position="42"/>
        <end position="65"/>
    </location>
</feature>
<keyword evidence="1" id="KW-1133">Transmembrane helix</keyword>
<dbReference type="EMBL" id="QGKX02000004">
    <property type="protein sequence ID" value="KAF3599991.1"/>
    <property type="molecule type" value="Genomic_DNA"/>
</dbReference>
<protein>
    <submittedName>
        <fullName evidence="3">Uncharacterized protein</fullName>
    </submittedName>
</protein>
<sequence length="170" mass="18251">MVRRVWVLFFSSGCVLVGPITTAAGCEVEHAGWLVLELSGRLAANFGLSVLDGYGHVVVLVSLIATSNARSPLTSQYLIGFLSLFWWGAGSCVQVWAPIRDCGGGSLFCTVRRRVQAVSRSNNCSIWMLWVSCAAAVAVVRMGMCFEALGELFSGGSLSLRADHRGGQNY</sequence>
<gene>
    <name evidence="3" type="ORF">F2Q69_00037901</name>
</gene>
<dbReference type="Proteomes" id="UP000712600">
    <property type="component" value="Unassembled WGS sequence"/>
</dbReference>
<evidence type="ECO:0000313" key="4">
    <source>
        <dbReference type="Proteomes" id="UP000712600"/>
    </source>
</evidence>
<feature type="signal peptide" evidence="2">
    <location>
        <begin position="1"/>
        <end position="25"/>
    </location>
</feature>
<comment type="caution">
    <text evidence="3">The sequence shown here is derived from an EMBL/GenBank/DDBJ whole genome shotgun (WGS) entry which is preliminary data.</text>
</comment>
<feature type="chain" id="PRO_5035871627" evidence="2">
    <location>
        <begin position="26"/>
        <end position="170"/>
    </location>
</feature>
<dbReference type="AlphaFoldDB" id="A0A8S9SEW5"/>
<keyword evidence="1" id="KW-0472">Membrane</keyword>
<evidence type="ECO:0000256" key="1">
    <source>
        <dbReference type="SAM" id="Phobius"/>
    </source>
</evidence>
<keyword evidence="2" id="KW-0732">Signal</keyword>
<organism evidence="3 4">
    <name type="scientific">Brassica cretica</name>
    <name type="common">Mustard</name>
    <dbReference type="NCBI Taxonomy" id="69181"/>
    <lineage>
        <taxon>Eukaryota</taxon>
        <taxon>Viridiplantae</taxon>
        <taxon>Streptophyta</taxon>
        <taxon>Embryophyta</taxon>
        <taxon>Tracheophyta</taxon>
        <taxon>Spermatophyta</taxon>
        <taxon>Magnoliopsida</taxon>
        <taxon>eudicotyledons</taxon>
        <taxon>Gunneridae</taxon>
        <taxon>Pentapetalae</taxon>
        <taxon>rosids</taxon>
        <taxon>malvids</taxon>
        <taxon>Brassicales</taxon>
        <taxon>Brassicaceae</taxon>
        <taxon>Brassiceae</taxon>
        <taxon>Brassica</taxon>
    </lineage>
</organism>
<proteinExistence type="predicted"/>
<evidence type="ECO:0000313" key="3">
    <source>
        <dbReference type="EMBL" id="KAF3599991.1"/>
    </source>
</evidence>
<accession>A0A8S9SEW5</accession>
<keyword evidence="1" id="KW-0812">Transmembrane</keyword>
<feature type="transmembrane region" description="Helical" evidence="1">
    <location>
        <begin position="77"/>
        <end position="97"/>
    </location>
</feature>
<name>A0A8S9SEW5_BRACR</name>
<dbReference type="PROSITE" id="PS51257">
    <property type="entry name" value="PROKAR_LIPOPROTEIN"/>
    <property type="match status" value="1"/>
</dbReference>
<reference evidence="3" key="1">
    <citation type="submission" date="2019-12" db="EMBL/GenBank/DDBJ databases">
        <title>Genome sequencing and annotation of Brassica cretica.</title>
        <authorList>
            <person name="Studholme D.J."/>
            <person name="Sarris P."/>
        </authorList>
    </citation>
    <scope>NUCLEOTIDE SEQUENCE</scope>
    <source>
        <strain evidence="3">PFS-109/04</strain>
        <tissue evidence="3">Leaf</tissue>
    </source>
</reference>